<dbReference type="Pfam" id="PF11051">
    <property type="entry name" value="Mannosyl_trans3"/>
    <property type="match status" value="2"/>
</dbReference>
<evidence type="ECO:0000256" key="4">
    <source>
        <dbReference type="ARBA" id="ARBA00022679"/>
    </source>
</evidence>
<dbReference type="InterPro" id="IPR022751">
    <property type="entry name" value="Alpha_mannosyltransferase"/>
</dbReference>
<reference evidence="11" key="2">
    <citation type="journal article" date="2023" name="IMA Fungus">
        <title>Comparative genomic study of the Penicillium genus elucidates a diverse pangenome and 15 lateral gene transfer events.</title>
        <authorList>
            <person name="Petersen C."/>
            <person name="Sorensen T."/>
            <person name="Nielsen M.R."/>
            <person name="Sondergaard T.E."/>
            <person name="Sorensen J.L."/>
            <person name="Fitzpatrick D.A."/>
            <person name="Frisvad J.C."/>
            <person name="Nielsen K.L."/>
        </authorList>
    </citation>
    <scope>NUCLEOTIDE SEQUENCE</scope>
    <source>
        <strain evidence="11">IBT 30069</strain>
    </source>
</reference>
<protein>
    <submittedName>
        <fullName evidence="11">CAZyme family GT71</fullName>
    </submittedName>
</protein>
<evidence type="ECO:0000313" key="12">
    <source>
        <dbReference type="Proteomes" id="UP001149165"/>
    </source>
</evidence>
<keyword evidence="8" id="KW-0333">Golgi apparatus</keyword>
<reference evidence="11" key="1">
    <citation type="submission" date="2022-11" db="EMBL/GenBank/DDBJ databases">
        <authorList>
            <person name="Petersen C."/>
        </authorList>
    </citation>
    <scope>NUCLEOTIDE SEQUENCE</scope>
    <source>
        <strain evidence="11">IBT 30069</strain>
    </source>
</reference>
<dbReference type="GO" id="GO:0000026">
    <property type="term" value="F:alpha-1,2-mannosyltransferase activity"/>
    <property type="evidence" value="ECO:0007669"/>
    <property type="project" value="TreeGrafter"/>
</dbReference>
<dbReference type="OrthoDB" id="4484309at2759"/>
<organism evidence="11 12">
    <name type="scientific">Penicillium angulare</name>
    <dbReference type="NCBI Taxonomy" id="116970"/>
    <lineage>
        <taxon>Eukaryota</taxon>
        <taxon>Fungi</taxon>
        <taxon>Dikarya</taxon>
        <taxon>Ascomycota</taxon>
        <taxon>Pezizomycotina</taxon>
        <taxon>Eurotiomycetes</taxon>
        <taxon>Eurotiomycetidae</taxon>
        <taxon>Eurotiales</taxon>
        <taxon>Aspergillaceae</taxon>
        <taxon>Penicillium</taxon>
    </lineage>
</organism>
<gene>
    <name evidence="11" type="ORF">N7456_004344</name>
</gene>
<dbReference type="PANTHER" id="PTHR31646">
    <property type="entry name" value="ALPHA-1,2-MANNOSYLTRANSFERASE MNN2"/>
    <property type="match status" value="1"/>
</dbReference>
<keyword evidence="4" id="KW-0808">Transferase</keyword>
<comment type="pathway">
    <text evidence="2">Protein modification; protein glycosylation.</text>
</comment>
<comment type="caution">
    <text evidence="11">The sequence shown here is derived from an EMBL/GenBank/DDBJ whole genome shotgun (WGS) entry which is preliminary data.</text>
</comment>
<dbReference type="Proteomes" id="UP001149165">
    <property type="component" value="Unassembled WGS sequence"/>
</dbReference>
<feature type="transmembrane region" description="Helical" evidence="10">
    <location>
        <begin position="12"/>
        <end position="31"/>
    </location>
</feature>
<evidence type="ECO:0000256" key="7">
    <source>
        <dbReference type="ARBA" id="ARBA00022989"/>
    </source>
</evidence>
<keyword evidence="6" id="KW-0735">Signal-anchor</keyword>
<sequence>MIRSFLRGRTLISAILAIIWVFALITLWRTYHNNSTIESSQPPISIQASNSHDLIVAHQRFWLKFHGHLERHAPGIDPVIEDEKAPTEGFQAKNAPPRPEFVKVDKEDIEIMKEAHTGFVRAITTSPPDLKYIPGTKGIVSTAGGSYLPVVVISLRMLRRTGSTLPMEIFLADNSEYEEYICDTVLPSLNARCIILSDILIAAPATIKTYQFKPLAMLFSSFEEILFLDADAFPLKKPELLFNSEPYRTNHMVTWPDFWGSSASPLFYQIAGIPSPAMTLRQSTESGEVILSKKTHMRTLLLCTYYNYWGPTHYYPLLSQGAAGEGDKETFIAAASAVNDPFYQVSESICALGHRKDEGGFAGSAMAQFNPIQDYELTSQDKWRVRGDQAPTPDVFFIHANFPKFNPATVFEPHEVNPAFKDDGTPTRAWTIPEDIVEQFNAKGDVEKAFWEEILWTACELEDKFETWEDRTGVCAGVEDYWRKIYGDDIPSVKGINR</sequence>
<dbReference type="SUPFAM" id="SSF53448">
    <property type="entry name" value="Nucleotide-diphospho-sugar transferases"/>
    <property type="match status" value="1"/>
</dbReference>
<keyword evidence="9 10" id="KW-0472">Membrane</keyword>
<comment type="similarity">
    <text evidence="3">Belongs to the MNN1/MNT family.</text>
</comment>
<accession>A0A9W9KIA7</accession>
<keyword evidence="7 10" id="KW-1133">Transmembrane helix</keyword>
<dbReference type="EMBL" id="JAPQKH010000003">
    <property type="protein sequence ID" value="KAJ5107669.1"/>
    <property type="molecule type" value="Genomic_DNA"/>
</dbReference>
<evidence type="ECO:0000313" key="11">
    <source>
        <dbReference type="EMBL" id="KAJ5107669.1"/>
    </source>
</evidence>
<evidence type="ECO:0000256" key="6">
    <source>
        <dbReference type="ARBA" id="ARBA00022968"/>
    </source>
</evidence>
<dbReference type="AlphaFoldDB" id="A0A9W9KIA7"/>
<evidence type="ECO:0000256" key="2">
    <source>
        <dbReference type="ARBA" id="ARBA00004922"/>
    </source>
</evidence>
<evidence type="ECO:0000256" key="10">
    <source>
        <dbReference type="SAM" id="Phobius"/>
    </source>
</evidence>
<keyword evidence="5 10" id="KW-0812">Transmembrane</keyword>
<name>A0A9W9KIA7_9EURO</name>
<dbReference type="InterPro" id="IPR029044">
    <property type="entry name" value="Nucleotide-diphossugar_trans"/>
</dbReference>
<evidence type="ECO:0000256" key="3">
    <source>
        <dbReference type="ARBA" id="ARBA00009105"/>
    </source>
</evidence>
<evidence type="ECO:0000256" key="8">
    <source>
        <dbReference type="ARBA" id="ARBA00023034"/>
    </source>
</evidence>
<evidence type="ECO:0000256" key="1">
    <source>
        <dbReference type="ARBA" id="ARBA00004323"/>
    </source>
</evidence>
<proteinExistence type="inferred from homology"/>
<evidence type="ECO:0000256" key="9">
    <source>
        <dbReference type="ARBA" id="ARBA00023136"/>
    </source>
</evidence>
<dbReference type="GO" id="GO:0000139">
    <property type="term" value="C:Golgi membrane"/>
    <property type="evidence" value="ECO:0007669"/>
    <property type="project" value="UniProtKB-SubCell"/>
</dbReference>
<evidence type="ECO:0000256" key="5">
    <source>
        <dbReference type="ARBA" id="ARBA00022692"/>
    </source>
</evidence>
<dbReference type="PANTHER" id="PTHR31646:SF1">
    <property type="entry name" value="ALPHA-1,2-MANNOSYLTRANSFERASE MNN2"/>
    <property type="match status" value="1"/>
</dbReference>
<dbReference type="GO" id="GO:0046354">
    <property type="term" value="P:mannan biosynthetic process"/>
    <property type="evidence" value="ECO:0007669"/>
    <property type="project" value="TreeGrafter"/>
</dbReference>
<keyword evidence="12" id="KW-1185">Reference proteome</keyword>
<comment type="subcellular location">
    <subcellularLocation>
        <location evidence="1">Golgi apparatus membrane</location>
        <topology evidence="1">Single-pass type II membrane protein</topology>
    </subcellularLocation>
</comment>